<evidence type="ECO:0000256" key="3">
    <source>
        <dbReference type="ARBA" id="ARBA00022664"/>
    </source>
</evidence>
<dbReference type="InterPro" id="IPR005037">
    <property type="entry name" value="PRP38"/>
</dbReference>
<keyword evidence="3 7" id="KW-0507">mRNA processing</keyword>
<evidence type="ECO:0000256" key="4">
    <source>
        <dbReference type="ARBA" id="ARBA00022728"/>
    </source>
</evidence>
<keyword evidence="5 7" id="KW-0508">mRNA splicing</keyword>
<name>A0A177BBF6_9BILA</name>
<evidence type="ECO:0000313" key="8">
    <source>
        <dbReference type="EMBL" id="OAF71657.1"/>
    </source>
</evidence>
<comment type="function">
    <text evidence="7">Required for pre-mRNA splicing.</text>
</comment>
<dbReference type="EMBL" id="LWCA01000034">
    <property type="protein sequence ID" value="OAF71657.1"/>
    <property type="molecule type" value="Genomic_DNA"/>
</dbReference>
<dbReference type="GO" id="GO:0005681">
    <property type="term" value="C:spliceosomal complex"/>
    <property type="evidence" value="ECO:0007669"/>
    <property type="project" value="UniProtKB-KW"/>
</dbReference>
<sequence length="193" mass="22603">MNHFQELGMVDHLEPWQRGTRSLANNKGMCGGVRGVGTGGVVSSSFCLLYRLHTLKPTKNQIQNTLNHIDSPYIRGIGFMYLRYTLDPKKLWKWFSRYLKDDEPIDVRAGGGNEMTIGQLVRHFLENIEWYDTLFPRIPVPIQKEVRQQLTEYDKKNQQNQKIDKNVINNINVKGFRTRSRSPCKNSRRHYIH</sequence>
<dbReference type="PANTHER" id="PTHR23142">
    <property type="entry name" value="PRE-MRNA-SPLICING FACTOR 38A-RELATED"/>
    <property type="match status" value="1"/>
</dbReference>
<accession>A0A177BBF6</accession>
<proteinExistence type="inferred from homology"/>
<evidence type="ECO:0000256" key="7">
    <source>
        <dbReference type="RuleBase" id="RU367025"/>
    </source>
</evidence>
<comment type="caution">
    <text evidence="8">The sequence shown here is derived from an EMBL/GenBank/DDBJ whole genome shotgun (WGS) entry which is preliminary data.</text>
</comment>
<dbReference type="OrthoDB" id="3881at2759"/>
<dbReference type="Proteomes" id="UP000078046">
    <property type="component" value="Unassembled WGS sequence"/>
</dbReference>
<keyword evidence="9" id="KW-1185">Reference proteome</keyword>
<dbReference type="AlphaFoldDB" id="A0A177BBF6"/>
<organism evidence="8 9">
    <name type="scientific">Intoshia linei</name>
    <dbReference type="NCBI Taxonomy" id="1819745"/>
    <lineage>
        <taxon>Eukaryota</taxon>
        <taxon>Metazoa</taxon>
        <taxon>Spiralia</taxon>
        <taxon>Lophotrochozoa</taxon>
        <taxon>Mesozoa</taxon>
        <taxon>Orthonectida</taxon>
        <taxon>Rhopaluridae</taxon>
        <taxon>Intoshia</taxon>
    </lineage>
</organism>
<evidence type="ECO:0000313" key="9">
    <source>
        <dbReference type="Proteomes" id="UP000078046"/>
    </source>
</evidence>
<reference evidence="8 9" key="1">
    <citation type="submission" date="2016-04" db="EMBL/GenBank/DDBJ databases">
        <title>The genome of Intoshia linei affirms orthonectids as highly simplified spiralians.</title>
        <authorList>
            <person name="Mikhailov K.V."/>
            <person name="Slusarev G.S."/>
            <person name="Nikitin M.A."/>
            <person name="Logacheva M.D."/>
            <person name="Penin A."/>
            <person name="Aleoshin V."/>
            <person name="Panchin Y.V."/>
        </authorList>
    </citation>
    <scope>NUCLEOTIDE SEQUENCE [LARGE SCALE GENOMIC DNA]</scope>
    <source>
        <strain evidence="8">Intl2013</strain>
        <tissue evidence="8">Whole animal</tissue>
    </source>
</reference>
<evidence type="ECO:0000256" key="6">
    <source>
        <dbReference type="ARBA" id="ARBA00023242"/>
    </source>
</evidence>
<evidence type="ECO:0000256" key="1">
    <source>
        <dbReference type="ARBA" id="ARBA00004123"/>
    </source>
</evidence>
<evidence type="ECO:0000256" key="5">
    <source>
        <dbReference type="ARBA" id="ARBA00023187"/>
    </source>
</evidence>
<gene>
    <name evidence="8" type="ORF">A3Q56_00552</name>
</gene>
<dbReference type="Pfam" id="PF03371">
    <property type="entry name" value="PRP38"/>
    <property type="match status" value="1"/>
</dbReference>
<keyword evidence="4 7" id="KW-0747">Spliceosome</keyword>
<evidence type="ECO:0000256" key="2">
    <source>
        <dbReference type="ARBA" id="ARBA00006164"/>
    </source>
</evidence>
<keyword evidence="6 7" id="KW-0539">Nucleus</keyword>
<dbReference type="GO" id="GO:0000398">
    <property type="term" value="P:mRNA splicing, via spliceosome"/>
    <property type="evidence" value="ECO:0007669"/>
    <property type="project" value="UniProtKB-UniRule"/>
</dbReference>
<comment type="subcellular location">
    <subcellularLocation>
        <location evidence="1 7">Nucleus</location>
    </subcellularLocation>
</comment>
<protein>
    <recommendedName>
        <fullName evidence="7">Pre-mRNA-splicing factor 38</fullName>
    </recommendedName>
</protein>
<comment type="similarity">
    <text evidence="2 7">Belongs to the PRP38 family.</text>
</comment>